<dbReference type="RefSeq" id="WP_112143796.1">
    <property type="nucleotide sequence ID" value="NZ_PRLC01000002.1"/>
</dbReference>
<evidence type="ECO:0000313" key="1">
    <source>
        <dbReference type="EMBL" id="RAW63274.1"/>
    </source>
</evidence>
<comment type="caution">
    <text evidence="1">The sequence shown here is derived from an EMBL/GenBank/DDBJ whole genome shotgun (WGS) entry which is preliminary data.</text>
</comment>
<accession>A0A329UNJ2</accession>
<dbReference type="Proteomes" id="UP000250429">
    <property type="component" value="Unassembled WGS sequence"/>
</dbReference>
<keyword evidence="2" id="KW-1185">Reference proteome</keyword>
<gene>
    <name evidence="1" type="ORF">C4N23_02500</name>
</gene>
<name>A0A329UNJ2_9FIRM</name>
<protein>
    <recommendedName>
        <fullName evidence="3">DUF1848 domain-containing protein</fullName>
    </recommendedName>
</protein>
<dbReference type="AlphaFoldDB" id="A0A329UNJ2"/>
<evidence type="ECO:0008006" key="3">
    <source>
        <dbReference type="Google" id="ProtNLM"/>
    </source>
</evidence>
<proteinExistence type="predicted"/>
<dbReference type="Pfam" id="PF08902">
    <property type="entry name" value="DUF1848"/>
    <property type="match status" value="1"/>
</dbReference>
<evidence type="ECO:0000313" key="2">
    <source>
        <dbReference type="Proteomes" id="UP000250429"/>
    </source>
</evidence>
<organism evidence="1 2">
    <name type="scientific">Faecalibacterium hattorii</name>
    <dbReference type="NCBI Taxonomy" id="2935520"/>
    <lineage>
        <taxon>Bacteria</taxon>
        <taxon>Bacillati</taxon>
        <taxon>Bacillota</taxon>
        <taxon>Clostridia</taxon>
        <taxon>Eubacteriales</taxon>
        <taxon>Oscillospiraceae</taxon>
        <taxon>Faecalibacterium</taxon>
    </lineage>
</organism>
<dbReference type="InterPro" id="IPR014998">
    <property type="entry name" value="DUF1848"/>
</dbReference>
<dbReference type="EMBL" id="PRLC01000002">
    <property type="protein sequence ID" value="RAW63274.1"/>
    <property type="molecule type" value="Genomic_DNA"/>
</dbReference>
<reference evidence="1 2" key="1">
    <citation type="submission" date="2018-02" db="EMBL/GenBank/DDBJ databases">
        <title>Complete genome sequencing of Faecalibacterium prausnitzii strains isolated from the human gut.</title>
        <authorList>
            <person name="Fitzgerald B.C."/>
            <person name="Shkoporov A.N."/>
            <person name="Ross P.R."/>
            <person name="Hill C."/>
        </authorList>
    </citation>
    <scope>NUCLEOTIDE SEQUENCE [LARGE SCALE GENOMIC DNA]</scope>
    <source>
        <strain evidence="1 2">APC922/41-1</strain>
    </source>
</reference>
<sequence length="311" mass="36133">MIISASRRTDIPTYYSDWFFNRIKEGFLFVRNPMNAHQISRIDLRPDVVDGIVFWTKNPLPMLDRLDLLKEYTYYFQFTLTSYGEDVESNIPSKSDVIIPSFQRLSDKLGSERVIWRYDPIFLSQKYSIDYHIHYFEMLAKRLSPYTKKCTISFLDYYRNTEKKLSTLGIQPFPIESQIFIAKKISEIAHSYGLSVDTCAEKIDLQNYGIQHAHCIDEKLFEKLLGCPLKIGKDKNQRMECGCIESIDIGVYNTCRNGCKYCYANYNNAAVSNNSSKHDVYSPILVGNIMPTDKISIRNMKSCQYGQLSFD</sequence>